<dbReference type="AlphaFoldDB" id="A0A1T0CN06"/>
<reference evidence="4 5" key="1">
    <citation type="submission" date="2017-02" db="EMBL/GenBank/DDBJ databases">
        <title>Draft genome sequence of Moraxella pluranimalium CCUG 54913T type strain.</title>
        <authorList>
            <person name="Salva-Serra F."/>
            <person name="Engstrom-Jakobsson H."/>
            <person name="Thorell K."/>
            <person name="Jaen-Luchoro D."/>
            <person name="Gonzales-Siles L."/>
            <person name="Karlsson R."/>
            <person name="Yazdan S."/>
            <person name="Boulund F."/>
            <person name="Johnning A."/>
            <person name="Engstrand L."/>
            <person name="Kristiansson E."/>
            <person name="Moore E."/>
        </authorList>
    </citation>
    <scope>NUCLEOTIDE SEQUENCE [LARGE SCALE GENOMIC DNA]</scope>
    <source>
        <strain evidence="4 5">CCUG 54913</strain>
    </source>
</reference>
<evidence type="ECO:0000313" key="5">
    <source>
        <dbReference type="Proteomes" id="UP000189800"/>
    </source>
</evidence>
<organism evidence="4 5">
    <name type="scientific">Moraxella pluranimalium</name>
    <dbReference type="NCBI Taxonomy" id="470453"/>
    <lineage>
        <taxon>Bacteria</taxon>
        <taxon>Pseudomonadati</taxon>
        <taxon>Pseudomonadota</taxon>
        <taxon>Gammaproteobacteria</taxon>
        <taxon>Moraxellales</taxon>
        <taxon>Moraxellaceae</taxon>
        <taxon>Moraxella</taxon>
    </lineage>
</organism>
<dbReference type="PANTHER" id="PTHR38108:SF1">
    <property type="entry name" value="UPF0319 PROTEIN YCCT"/>
    <property type="match status" value="1"/>
</dbReference>
<dbReference type="Pfam" id="PF09829">
    <property type="entry name" value="DUF2057"/>
    <property type="match status" value="1"/>
</dbReference>
<gene>
    <name evidence="4" type="ORF">B0680_06765</name>
</gene>
<dbReference type="PANTHER" id="PTHR38108">
    <property type="entry name" value="UPF0319 PROTEIN YCCT"/>
    <property type="match status" value="1"/>
</dbReference>
<sequence>MKYTALALAAITTVMSTQAFAAVQLKVDDNIKVTAINGNEIRHGLLQPLQREFTLDAGRHVITARYDRLFNLNSNDHDYLKSGNVTITVDLADNQTYQLIMPNQPNHYAAAKEYAKAPSLAVSHNGTIIAQENTSENRTGILTGITGAIGGMFGRGDSAVVANQKAIAAINSQTPAPTAPVSTPQANNLDGFMQLWLNASEEEREKIRQWVGK</sequence>
<name>A0A1T0CN06_9GAMM</name>
<evidence type="ECO:0000256" key="2">
    <source>
        <dbReference type="ARBA" id="ARBA00022729"/>
    </source>
</evidence>
<evidence type="ECO:0000313" key="4">
    <source>
        <dbReference type="EMBL" id="OOS23693.1"/>
    </source>
</evidence>
<comment type="caution">
    <text evidence="4">The sequence shown here is derived from an EMBL/GenBank/DDBJ whole genome shotgun (WGS) entry which is preliminary data.</text>
</comment>
<dbReference type="RefSeq" id="WP_078254369.1">
    <property type="nucleotide sequence ID" value="NZ_MUYU01000015.1"/>
</dbReference>
<proteinExistence type="inferred from homology"/>
<keyword evidence="2 3" id="KW-0732">Signal</keyword>
<feature type="signal peptide" evidence="3">
    <location>
        <begin position="1"/>
        <end position="21"/>
    </location>
</feature>
<evidence type="ECO:0000256" key="1">
    <source>
        <dbReference type="ARBA" id="ARBA00008490"/>
    </source>
</evidence>
<comment type="similarity">
    <text evidence="1">Belongs to the UPF0319 family.</text>
</comment>
<keyword evidence="5" id="KW-1185">Reference proteome</keyword>
<feature type="chain" id="PRO_5013159742" description="DUF2057 domain-containing protein" evidence="3">
    <location>
        <begin position="22"/>
        <end position="213"/>
    </location>
</feature>
<accession>A0A1T0CN06</accession>
<dbReference type="Proteomes" id="UP000189800">
    <property type="component" value="Unassembled WGS sequence"/>
</dbReference>
<dbReference type="InterPro" id="IPR018635">
    <property type="entry name" value="UPF0319"/>
</dbReference>
<protein>
    <recommendedName>
        <fullName evidence="6">DUF2057 domain-containing protein</fullName>
    </recommendedName>
</protein>
<evidence type="ECO:0008006" key="6">
    <source>
        <dbReference type="Google" id="ProtNLM"/>
    </source>
</evidence>
<dbReference type="EMBL" id="MUYU01000015">
    <property type="protein sequence ID" value="OOS23693.1"/>
    <property type="molecule type" value="Genomic_DNA"/>
</dbReference>
<dbReference type="OrthoDB" id="6656812at2"/>
<evidence type="ECO:0000256" key="3">
    <source>
        <dbReference type="SAM" id="SignalP"/>
    </source>
</evidence>